<keyword evidence="1" id="KW-0472">Membrane</keyword>
<protein>
    <submittedName>
        <fullName evidence="3">Serpentine receptor class gamma</fullName>
    </submittedName>
</protein>
<proteinExistence type="predicted"/>
<feature type="transmembrane region" description="Helical" evidence="1">
    <location>
        <begin position="29"/>
        <end position="50"/>
    </location>
</feature>
<accession>A0A1I7SYB8</accession>
<keyword evidence="1" id="KW-0812">Transmembrane</keyword>
<reference evidence="3" key="1">
    <citation type="submission" date="2016-11" db="UniProtKB">
        <authorList>
            <consortium name="WormBaseParasite"/>
        </authorList>
    </citation>
    <scope>IDENTIFICATION</scope>
</reference>
<sequence length="110" mass="12697">MTISCGYFYYHVYKLLQIVTSEIRISGSFLLYQFVPIHTIMLIHSTGHLVGLAVDQFLETDLVETVDICLFFVFAPLIPSVVSLSYISCNNNIRAFFRAIWNPIWRELTT</sequence>
<dbReference type="Proteomes" id="UP000095282">
    <property type="component" value="Unplaced"/>
</dbReference>
<dbReference type="AlphaFoldDB" id="A0A1I7SYB8"/>
<evidence type="ECO:0000256" key="1">
    <source>
        <dbReference type="SAM" id="Phobius"/>
    </source>
</evidence>
<keyword evidence="2" id="KW-1185">Reference proteome</keyword>
<name>A0A1I7SYB8_9PELO</name>
<dbReference type="WBParaSite" id="Csp11.Scaffold290.g759.t1">
    <property type="protein sequence ID" value="Csp11.Scaffold290.g759.t1"/>
    <property type="gene ID" value="Csp11.Scaffold290.g759"/>
</dbReference>
<organism evidence="2 3">
    <name type="scientific">Caenorhabditis tropicalis</name>
    <dbReference type="NCBI Taxonomy" id="1561998"/>
    <lineage>
        <taxon>Eukaryota</taxon>
        <taxon>Metazoa</taxon>
        <taxon>Ecdysozoa</taxon>
        <taxon>Nematoda</taxon>
        <taxon>Chromadorea</taxon>
        <taxon>Rhabditida</taxon>
        <taxon>Rhabditina</taxon>
        <taxon>Rhabditomorpha</taxon>
        <taxon>Rhabditoidea</taxon>
        <taxon>Rhabditidae</taxon>
        <taxon>Peloderinae</taxon>
        <taxon>Caenorhabditis</taxon>
    </lineage>
</organism>
<feature type="transmembrane region" description="Helical" evidence="1">
    <location>
        <begin position="70"/>
        <end position="89"/>
    </location>
</feature>
<keyword evidence="1" id="KW-1133">Transmembrane helix</keyword>
<evidence type="ECO:0000313" key="2">
    <source>
        <dbReference type="Proteomes" id="UP000095282"/>
    </source>
</evidence>
<evidence type="ECO:0000313" key="3">
    <source>
        <dbReference type="WBParaSite" id="Csp11.Scaffold290.g759.t1"/>
    </source>
</evidence>